<proteinExistence type="inferred from homology"/>
<comment type="caution">
    <text evidence="9">The sequence shown here is derived from an EMBL/GenBank/DDBJ whole genome shotgun (WGS) entry which is preliminary data.</text>
</comment>
<comment type="similarity">
    <text evidence="7">Belongs to the binding-protein-dependent transport system permease family.</text>
</comment>
<dbReference type="InterPro" id="IPR035906">
    <property type="entry name" value="MetI-like_sf"/>
</dbReference>
<evidence type="ECO:0000256" key="6">
    <source>
        <dbReference type="ARBA" id="ARBA00023136"/>
    </source>
</evidence>
<dbReference type="OrthoDB" id="9778910at2"/>
<evidence type="ECO:0000256" key="2">
    <source>
        <dbReference type="ARBA" id="ARBA00022448"/>
    </source>
</evidence>
<comment type="subcellular location">
    <subcellularLocation>
        <location evidence="1 7">Cell membrane</location>
        <topology evidence="1 7">Multi-pass membrane protein</topology>
    </subcellularLocation>
</comment>
<keyword evidence="5 7" id="KW-1133">Transmembrane helix</keyword>
<keyword evidence="4 7" id="KW-0812">Transmembrane</keyword>
<evidence type="ECO:0000313" key="10">
    <source>
        <dbReference type="Proteomes" id="UP000316706"/>
    </source>
</evidence>
<dbReference type="CDD" id="cd06261">
    <property type="entry name" value="TM_PBP2"/>
    <property type="match status" value="1"/>
</dbReference>
<keyword evidence="3" id="KW-1003">Cell membrane</keyword>
<feature type="transmembrane region" description="Helical" evidence="7">
    <location>
        <begin position="136"/>
        <end position="157"/>
    </location>
</feature>
<feature type="transmembrane region" description="Helical" evidence="7">
    <location>
        <begin position="12"/>
        <end position="31"/>
    </location>
</feature>
<dbReference type="PANTHER" id="PTHR43163:SF6">
    <property type="entry name" value="DIPEPTIDE TRANSPORT SYSTEM PERMEASE PROTEIN DPPB-RELATED"/>
    <property type="match status" value="1"/>
</dbReference>
<feature type="domain" description="ABC transmembrane type-1" evidence="8">
    <location>
        <begin position="97"/>
        <end position="316"/>
    </location>
</feature>
<evidence type="ECO:0000313" key="9">
    <source>
        <dbReference type="EMBL" id="TQM70335.1"/>
    </source>
</evidence>
<dbReference type="PROSITE" id="PS50928">
    <property type="entry name" value="ABC_TM1"/>
    <property type="match status" value="1"/>
</dbReference>
<keyword evidence="10" id="KW-1185">Reference proteome</keyword>
<dbReference type="Pfam" id="PF00528">
    <property type="entry name" value="BPD_transp_1"/>
    <property type="match status" value="1"/>
</dbReference>
<dbReference type="InterPro" id="IPR000515">
    <property type="entry name" value="MetI-like"/>
</dbReference>
<reference evidence="9 10" key="1">
    <citation type="submission" date="2019-06" db="EMBL/GenBank/DDBJ databases">
        <title>Sequencing the genomes of 1000 actinobacteria strains.</title>
        <authorList>
            <person name="Klenk H.-P."/>
        </authorList>
    </citation>
    <scope>NUCLEOTIDE SEQUENCE [LARGE SCALE GENOMIC DNA]</scope>
    <source>
        <strain evidence="9 10">DSM 45043</strain>
    </source>
</reference>
<evidence type="ECO:0000256" key="4">
    <source>
        <dbReference type="ARBA" id="ARBA00022692"/>
    </source>
</evidence>
<dbReference type="Gene3D" id="1.10.3720.10">
    <property type="entry name" value="MetI-like"/>
    <property type="match status" value="1"/>
</dbReference>
<dbReference type="Proteomes" id="UP000316706">
    <property type="component" value="Unassembled WGS sequence"/>
</dbReference>
<dbReference type="RefSeq" id="WP_141971128.1">
    <property type="nucleotide sequence ID" value="NZ_VFPO01000001.1"/>
</dbReference>
<gene>
    <name evidence="9" type="ORF">FHX41_4058</name>
</gene>
<keyword evidence="6 7" id="KW-0472">Membrane</keyword>
<dbReference type="AlphaFoldDB" id="A0A543IID0"/>
<evidence type="ECO:0000256" key="1">
    <source>
        <dbReference type="ARBA" id="ARBA00004651"/>
    </source>
</evidence>
<dbReference type="PANTHER" id="PTHR43163">
    <property type="entry name" value="DIPEPTIDE TRANSPORT SYSTEM PERMEASE PROTEIN DPPB-RELATED"/>
    <property type="match status" value="1"/>
</dbReference>
<keyword evidence="2 7" id="KW-0813">Transport</keyword>
<sequence>MAAFLLRRLARHVVLAALAMSAAYLLAAVALDPRAGYEGRASPPPEAVVDARLTALNLNDRTPLADRYLTWAGGVLRGDLGRTWDGEPVGPELRRRLGASLRLMLPGAALGCVLGVLLGAWAAVRHGRAADRIVTLGSCVLLAVPVFVLAIVLQLLAGEVNELAGARLFVWAGESTPGAPGGAAGLADRVRHLLLPTAAVALAQLAVFCRYQRGLMLDVLHAGHVRTARAKGLRRRSALLRHGLPTALVPMAAYLPYASGLLVVGGVFTEKAFGWHGMGEWLTGSVARGDVNAVAAIGCAAAGGMLLAGAAADVLHGVLDPRVRSAP</sequence>
<evidence type="ECO:0000259" key="8">
    <source>
        <dbReference type="PROSITE" id="PS50928"/>
    </source>
</evidence>
<dbReference type="GO" id="GO:0055085">
    <property type="term" value="P:transmembrane transport"/>
    <property type="evidence" value="ECO:0007669"/>
    <property type="project" value="InterPro"/>
</dbReference>
<evidence type="ECO:0000256" key="7">
    <source>
        <dbReference type="RuleBase" id="RU363032"/>
    </source>
</evidence>
<dbReference type="EMBL" id="VFPO01000001">
    <property type="protein sequence ID" value="TQM70335.1"/>
    <property type="molecule type" value="Genomic_DNA"/>
</dbReference>
<dbReference type="GO" id="GO:0005886">
    <property type="term" value="C:plasma membrane"/>
    <property type="evidence" value="ECO:0007669"/>
    <property type="project" value="UniProtKB-SubCell"/>
</dbReference>
<accession>A0A543IID0</accession>
<evidence type="ECO:0000256" key="5">
    <source>
        <dbReference type="ARBA" id="ARBA00022989"/>
    </source>
</evidence>
<name>A0A543IID0_9ACTN</name>
<dbReference type="SUPFAM" id="SSF161098">
    <property type="entry name" value="MetI-like"/>
    <property type="match status" value="1"/>
</dbReference>
<protein>
    <submittedName>
        <fullName evidence="9">Peptide/nickel transport system permease protein</fullName>
    </submittedName>
</protein>
<feature type="transmembrane region" description="Helical" evidence="7">
    <location>
        <begin position="244"/>
        <end position="268"/>
    </location>
</feature>
<evidence type="ECO:0000256" key="3">
    <source>
        <dbReference type="ARBA" id="ARBA00022475"/>
    </source>
</evidence>
<feature type="transmembrane region" description="Helical" evidence="7">
    <location>
        <begin position="103"/>
        <end position="124"/>
    </location>
</feature>
<feature type="transmembrane region" description="Helical" evidence="7">
    <location>
        <begin position="293"/>
        <end position="315"/>
    </location>
</feature>
<organism evidence="9 10">
    <name type="scientific">Actinomadura hallensis</name>
    <dbReference type="NCBI Taxonomy" id="337895"/>
    <lineage>
        <taxon>Bacteria</taxon>
        <taxon>Bacillati</taxon>
        <taxon>Actinomycetota</taxon>
        <taxon>Actinomycetes</taxon>
        <taxon>Streptosporangiales</taxon>
        <taxon>Thermomonosporaceae</taxon>
        <taxon>Actinomadura</taxon>
    </lineage>
</organism>